<feature type="region of interest" description="Disordered" evidence="6">
    <location>
        <begin position="79"/>
        <end position="136"/>
    </location>
</feature>
<evidence type="ECO:0000256" key="6">
    <source>
        <dbReference type="SAM" id="MobiDB-lite"/>
    </source>
</evidence>
<comment type="similarity">
    <text evidence="2">Belongs to the transposase mutator family.</text>
</comment>
<keyword evidence="5" id="KW-0233">DNA recombination</keyword>
<dbReference type="PANTHER" id="PTHR33217">
    <property type="entry name" value="TRANSPOSASE FOR INSERTION SEQUENCE ELEMENT IS1081"/>
    <property type="match status" value="1"/>
</dbReference>
<dbReference type="Pfam" id="PF00872">
    <property type="entry name" value="Transposase_mut"/>
    <property type="match status" value="1"/>
</dbReference>
<dbReference type="EMBL" id="DXEV01000184">
    <property type="protein sequence ID" value="HIX57666.1"/>
    <property type="molecule type" value="Genomic_DNA"/>
</dbReference>
<organism evidence="7 8">
    <name type="scientific">Candidatus Anaerobiospirillum pullistercoris</name>
    <dbReference type="NCBI Taxonomy" id="2838452"/>
    <lineage>
        <taxon>Bacteria</taxon>
        <taxon>Pseudomonadati</taxon>
        <taxon>Pseudomonadota</taxon>
        <taxon>Gammaproteobacteria</taxon>
        <taxon>Aeromonadales</taxon>
        <taxon>Succinivibrionaceae</taxon>
        <taxon>Anaerobiospirillum</taxon>
    </lineage>
</organism>
<feature type="compositionally biased region" description="Low complexity" evidence="6">
    <location>
        <begin position="115"/>
        <end position="124"/>
    </location>
</feature>
<keyword evidence="3" id="KW-0815">Transposition</keyword>
<evidence type="ECO:0000313" key="8">
    <source>
        <dbReference type="Proteomes" id="UP000886829"/>
    </source>
</evidence>
<comment type="function">
    <text evidence="1">Required for the transposition of the insertion element.</text>
</comment>
<feature type="compositionally biased region" description="Polar residues" evidence="6">
    <location>
        <begin position="9"/>
        <end position="20"/>
    </location>
</feature>
<dbReference type="GO" id="GO:0004803">
    <property type="term" value="F:transposase activity"/>
    <property type="evidence" value="ECO:0007669"/>
    <property type="project" value="InterPro"/>
</dbReference>
<comment type="caution">
    <text evidence="7">The sequence shown here is derived from an EMBL/GenBank/DDBJ whole genome shotgun (WGS) entry which is preliminary data.</text>
</comment>
<accession>A0A9D1WEE5</accession>
<feature type="region of interest" description="Disordered" evidence="6">
    <location>
        <begin position="1"/>
        <end position="20"/>
    </location>
</feature>
<proteinExistence type="inferred from homology"/>
<evidence type="ECO:0000313" key="7">
    <source>
        <dbReference type="EMBL" id="HIX57666.1"/>
    </source>
</evidence>
<dbReference type="PANTHER" id="PTHR33217:SF8">
    <property type="entry name" value="MUTATOR FAMILY TRANSPOSASE"/>
    <property type="match status" value="1"/>
</dbReference>
<evidence type="ECO:0000256" key="2">
    <source>
        <dbReference type="ARBA" id="ARBA00010961"/>
    </source>
</evidence>
<feature type="compositionally biased region" description="Basic and acidic residues" evidence="6">
    <location>
        <begin position="80"/>
        <end position="110"/>
    </location>
</feature>
<dbReference type="AlphaFoldDB" id="A0A9D1WEE5"/>
<dbReference type="GO" id="GO:0003677">
    <property type="term" value="F:DNA binding"/>
    <property type="evidence" value="ECO:0007669"/>
    <property type="project" value="UniProtKB-KW"/>
</dbReference>
<sequence length="469" mass="52438">MKNKPKQQAAASSDSNNQTLIDEVTRQAEQFGQILAKSILNRTASAPETVENDKSALAGTLISTIFSTLLKAEMDANLGHSKDQHTKPESDAEVDAHDQDSQDEYPDKQEAGGNSSPSPTSSESLADDSEEKRQKRNYCSGTFNPIVLPKGKNSIFDIEDKILSMAALGNSTREIANIVQTFTDVEVSHKYVHNVVENYKARVSEWKNTSLEGRLFPFIFLDCTYIPVRTASGRSAKRPLYVVLGIDSTGHKELIDFEIIRKTETLTGWQTILMNLHDKRKLKHMMFVCSDGVVGLNKVIKGIYPDAIHQRCIVHLVRNSVEFVTSKQRAAWCKDFKAVYSAPDLAAAEEALSTLSEKWKDKAPLAVNFVKTRFEACIQPLFSYPPAIRQVVYTTNAIESVNSSLKEVINKGCFKDAGCVMSVLHLRYEKVLKKRWSRTVNNWPLILSDLLKYENTKVLMSKPSGLVTL</sequence>
<dbReference type="GO" id="GO:0006313">
    <property type="term" value="P:DNA transposition"/>
    <property type="evidence" value="ECO:0007669"/>
    <property type="project" value="InterPro"/>
</dbReference>
<evidence type="ECO:0000256" key="4">
    <source>
        <dbReference type="ARBA" id="ARBA00023125"/>
    </source>
</evidence>
<dbReference type="Proteomes" id="UP000886829">
    <property type="component" value="Unassembled WGS sequence"/>
</dbReference>
<gene>
    <name evidence="7" type="ORF">H9850_09395</name>
</gene>
<evidence type="ECO:0000256" key="5">
    <source>
        <dbReference type="ARBA" id="ARBA00023172"/>
    </source>
</evidence>
<keyword evidence="4" id="KW-0238">DNA-binding</keyword>
<reference evidence="7" key="1">
    <citation type="journal article" date="2021" name="PeerJ">
        <title>Extensive microbial diversity within the chicken gut microbiome revealed by metagenomics and culture.</title>
        <authorList>
            <person name="Gilroy R."/>
            <person name="Ravi A."/>
            <person name="Getino M."/>
            <person name="Pursley I."/>
            <person name="Horton D.L."/>
            <person name="Alikhan N.F."/>
            <person name="Baker D."/>
            <person name="Gharbi K."/>
            <person name="Hall N."/>
            <person name="Watson M."/>
            <person name="Adriaenssens E.M."/>
            <person name="Foster-Nyarko E."/>
            <person name="Jarju S."/>
            <person name="Secka A."/>
            <person name="Antonio M."/>
            <person name="Oren A."/>
            <person name="Chaudhuri R.R."/>
            <person name="La Ragione R."/>
            <person name="Hildebrand F."/>
            <person name="Pallen M.J."/>
        </authorList>
    </citation>
    <scope>NUCLEOTIDE SEQUENCE</scope>
    <source>
        <strain evidence="7">USASDec5-558</strain>
    </source>
</reference>
<evidence type="ECO:0000256" key="3">
    <source>
        <dbReference type="ARBA" id="ARBA00022578"/>
    </source>
</evidence>
<dbReference type="NCBIfam" id="NF033543">
    <property type="entry name" value="transpos_IS256"/>
    <property type="match status" value="1"/>
</dbReference>
<protein>
    <submittedName>
        <fullName evidence="7">IS256 family transposase</fullName>
    </submittedName>
</protein>
<reference evidence="7" key="2">
    <citation type="submission" date="2021-04" db="EMBL/GenBank/DDBJ databases">
        <authorList>
            <person name="Gilroy R."/>
        </authorList>
    </citation>
    <scope>NUCLEOTIDE SEQUENCE</scope>
    <source>
        <strain evidence="7">USASDec5-558</strain>
    </source>
</reference>
<dbReference type="InterPro" id="IPR001207">
    <property type="entry name" value="Transposase_mutator"/>
</dbReference>
<evidence type="ECO:0000256" key="1">
    <source>
        <dbReference type="ARBA" id="ARBA00002190"/>
    </source>
</evidence>
<name>A0A9D1WEE5_9GAMM</name>